<feature type="compositionally biased region" description="Low complexity" evidence="1">
    <location>
        <begin position="202"/>
        <end position="211"/>
    </location>
</feature>
<feature type="compositionally biased region" description="Basic and acidic residues" evidence="1">
    <location>
        <begin position="30"/>
        <end position="39"/>
    </location>
</feature>
<evidence type="ECO:0000256" key="1">
    <source>
        <dbReference type="SAM" id="MobiDB-lite"/>
    </source>
</evidence>
<proteinExistence type="predicted"/>
<organism evidence="2 3">
    <name type="scientific">Septoria linicola</name>
    <dbReference type="NCBI Taxonomy" id="215465"/>
    <lineage>
        <taxon>Eukaryota</taxon>
        <taxon>Fungi</taxon>
        <taxon>Dikarya</taxon>
        <taxon>Ascomycota</taxon>
        <taxon>Pezizomycotina</taxon>
        <taxon>Dothideomycetes</taxon>
        <taxon>Dothideomycetidae</taxon>
        <taxon>Mycosphaerellales</taxon>
        <taxon>Mycosphaerellaceae</taxon>
        <taxon>Septoria</taxon>
    </lineage>
</organism>
<feature type="compositionally biased region" description="Acidic residues" evidence="1">
    <location>
        <begin position="45"/>
        <end position="57"/>
    </location>
</feature>
<feature type="region of interest" description="Disordered" evidence="1">
    <location>
        <begin position="389"/>
        <end position="430"/>
    </location>
</feature>
<feature type="region of interest" description="Disordered" evidence="1">
    <location>
        <begin position="154"/>
        <end position="211"/>
    </location>
</feature>
<accession>A0A9Q9EMN7</accession>
<gene>
    <name evidence="2" type="ORF">Slin15195_G103050</name>
</gene>
<feature type="region of interest" description="Disordered" evidence="1">
    <location>
        <begin position="1"/>
        <end position="139"/>
    </location>
</feature>
<dbReference type="EMBL" id="CP099426">
    <property type="protein sequence ID" value="USW56986.1"/>
    <property type="molecule type" value="Genomic_DNA"/>
</dbReference>
<dbReference type="AlphaFoldDB" id="A0A9Q9EMN7"/>
<evidence type="ECO:0000313" key="3">
    <source>
        <dbReference type="Proteomes" id="UP001056384"/>
    </source>
</evidence>
<reference evidence="2" key="1">
    <citation type="submission" date="2022-06" db="EMBL/GenBank/DDBJ databases">
        <title>Complete genome sequences of two strains of the flax pathogen Septoria linicola.</title>
        <authorList>
            <person name="Lapalu N."/>
            <person name="Simon A."/>
            <person name="Demenou B."/>
            <person name="Paumier D."/>
            <person name="Guillot M.-P."/>
            <person name="Gout L."/>
            <person name="Valade R."/>
        </authorList>
    </citation>
    <scope>NUCLEOTIDE SEQUENCE</scope>
    <source>
        <strain evidence="2">SE15195</strain>
    </source>
</reference>
<sequence>MANQPPSQGQPSSSSDPASSSGPPSPTPDIFRKQRDLAIEKYASSDEEDDEDGEDEDKTQPPSPPGGSLKDDGEDGGNDDSRGDGRSGPNGGSDGRDQDHRSHPRGGGLFGSLTPAKDGKRKFADQADALSNDNGEMGDTEVDIITHTPIAPESQPIANALPTNNQAPSKLADENWGKKAAIRTTEQPGRDVKSHSVSSIPARSTTETSLSSSSARTLELPFSFSDPKVQLLATNIYIKLLLSKCSAAFRSHKTKAKRTAEECKTLKHAARDAYNIAKDLEDESIGKTMARCCFYIALTEILYSVDAKQKSDMRALKWFRKAFVYRGTAESDLAQLWIKALEAPERAQQDELYDIVPGSKPYALPSTPKSSDRKNQIVDWVTNVFAPISPAGKERRPGFSGTGVSPRNIRRSSNFSPTKSTSSNRELLLRSGPVGVRDLDDLSEREIKI</sequence>
<evidence type="ECO:0000313" key="2">
    <source>
        <dbReference type="EMBL" id="USW56986.1"/>
    </source>
</evidence>
<feature type="compositionally biased region" description="Low complexity" evidence="1">
    <location>
        <begin position="1"/>
        <end position="22"/>
    </location>
</feature>
<name>A0A9Q9EMN7_9PEZI</name>
<keyword evidence="3" id="KW-1185">Reference proteome</keyword>
<dbReference type="Proteomes" id="UP001056384">
    <property type="component" value="Chromosome 9"/>
</dbReference>
<feature type="compositionally biased region" description="Low complexity" evidence="1">
    <location>
        <begin position="412"/>
        <end position="424"/>
    </location>
</feature>
<protein>
    <submittedName>
        <fullName evidence="2">Uncharacterized protein</fullName>
    </submittedName>
</protein>